<sequence length="390" mass="41312">MMERDFLGLGSKNFPVTVKEEVTVTDGYKESVPMRGSAMQWSFSNKVSAIPQILSFKSGVEEKPRKPTHDRIASSGFIPISTADAFDSNHKSYNSMVQKNMTLDKQGARQYTMTAYAAQHVDSHLFHHSQQTRIFPVTNHQNQTITISLSNPVLQSHLASVGNNVGGNSMNSQSLAGVPSISPVSLHPTPSSIVGTTNLRNGPKPSGTPAQLTIFYGGSVCVYDDVSPEKAQAIMLLAGNGSSITQNKAVSSAQVQAPIRSPSAGDGFIVNRIYASAPCLGLPSPISVTSSSANDLATGKPVGALVSANNHIESTKTVSSVGSGSATMIPAVAVPQARKASLARFLEKRKERVMNTLPYNVSKKSPDCSSATQCDSVSYSINSLSSPSHQ</sequence>
<comment type="caution">
    <text evidence="4">The sequence shown here is derived from an EMBL/GenBank/DDBJ whole genome shotgun (WGS) entry which is preliminary data.</text>
</comment>
<gene>
    <name evidence="4" type="ORF">MANES_06G004000v8</name>
</gene>
<dbReference type="SMART" id="SM00979">
    <property type="entry name" value="TIFY"/>
    <property type="match status" value="1"/>
</dbReference>
<dbReference type="GO" id="GO:0009611">
    <property type="term" value="P:response to wounding"/>
    <property type="evidence" value="ECO:0000318"/>
    <property type="project" value="GO_Central"/>
</dbReference>
<evidence type="ECO:0000256" key="2">
    <source>
        <dbReference type="RuleBase" id="RU369065"/>
    </source>
</evidence>
<dbReference type="Proteomes" id="UP000091857">
    <property type="component" value="Chromosome 6"/>
</dbReference>
<dbReference type="OMA" id="GMKWSFP"/>
<comment type="function">
    <text evidence="2">Repressor of jasmonate responses.</text>
</comment>
<dbReference type="PANTHER" id="PTHR33077:SF125">
    <property type="entry name" value="PROTEIN TIFY"/>
    <property type="match status" value="1"/>
</dbReference>
<dbReference type="PANTHER" id="PTHR33077">
    <property type="entry name" value="PROTEIN TIFY 4A-RELATED-RELATED"/>
    <property type="match status" value="1"/>
</dbReference>
<comment type="similarity">
    <text evidence="1 2">Belongs to the TIFY/JAZ family.</text>
</comment>
<evidence type="ECO:0000313" key="5">
    <source>
        <dbReference type="Proteomes" id="UP000091857"/>
    </source>
</evidence>
<dbReference type="STRING" id="3983.A0A2C9VLJ0"/>
<comment type="domain">
    <text evidence="2">The jas domain is required for interaction with COI1.</text>
</comment>
<dbReference type="PROSITE" id="PS51320">
    <property type="entry name" value="TIFY"/>
    <property type="match status" value="1"/>
</dbReference>
<name>A0A2C9VLJ0_MANES</name>
<evidence type="ECO:0000313" key="4">
    <source>
        <dbReference type="EMBL" id="OAY46488.1"/>
    </source>
</evidence>
<keyword evidence="5" id="KW-1185">Reference proteome</keyword>
<dbReference type="AlphaFoldDB" id="A0A2C9VLJ0"/>
<dbReference type="InterPro" id="IPR010399">
    <property type="entry name" value="Tify_dom"/>
</dbReference>
<dbReference type="GO" id="GO:2000022">
    <property type="term" value="P:regulation of jasmonic acid mediated signaling pathway"/>
    <property type="evidence" value="ECO:0000318"/>
    <property type="project" value="GO_Central"/>
</dbReference>
<dbReference type="Gramene" id="Manes.06G004000.1.v8.1">
    <property type="protein sequence ID" value="Manes.06G004000.1.v8.1.CDS"/>
    <property type="gene ID" value="Manes.06G004000.v8.1"/>
</dbReference>
<keyword evidence="2" id="KW-1184">Jasmonic acid signaling pathway</keyword>
<dbReference type="Pfam" id="PF09425">
    <property type="entry name" value="Jas_motif"/>
    <property type="match status" value="1"/>
</dbReference>
<feature type="domain" description="Tify" evidence="3">
    <location>
        <begin position="205"/>
        <end position="240"/>
    </location>
</feature>
<dbReference type="GO" id="GO:0005634">
    <property type="term" value="C:nucleus"/>
    <property type="evidence" value="ECO:0000318"/>
    <property type="project" value="GO_Central"/>
</dbReference>
<organism evidence="4 5">
    <name type="scientific">Manihot esculenta</name>
    <name type="common">Cassava</name>
    <name type="synonym">Jatropha manihot</name>
    <dbReference type="NCBI Taxonomy" id="3983"/>
    <lineage>
        <taxon>Eukaryota</taxon>
        <taxon>Viridiplantae</taxon>
        <taxon>Streptophyta</taxon>
        <taxon>Embryophyta</taxon>
        <taxon>Tracheophyta</taxon>
        <taxon>Spermatophyta</taxon>
        <taxon>Magnoliopsida</taxon>
        <taxon>eudicotyledons</taxon>
        <taxon>Gunneridae</taxon>
        <taxon>Pentapetalae</taxon>
        <taxon>rosids</taxon>
        <taxon>fabids</taxon>
        <taxon>Malpighiales</taxon>
        <taxon>Euphorbiaceae</taxon>
        <taxon>Crotonoideae</taxon>
        <taxon>Manihoteae</taxon>
        <taxon>Manihot</taxon>
    </lineage>
</organism>
<dbReference type="EMBL" id="CM004392">
    <property type="protein sequence ID" value="OAY46488.1"/>
    <property type="molecule type" value="Genomic_DNA"/>
</dbReference>
<accession>A0A2C9VLJ0</accession>
<dbReference type="OrthoDB" id="1939212at2759"/>
<proteinExistence type="inferred from homology"/>
<evidence type="ECO:0000256" key="1">
    <source>
        <dbReference type="ARBA" id="ARBA00008614"/>
    </source>
</evidence>
<dbReference type="InterPro" id="IPR040390">
    <property type="entry name" value="TIFY/JAZ"/>
</dbReference>
<protein>
    <recommendedName>
        <fullName evidence="2">Protein TIFY</fullName>
    </recommendedName>
    <alternativeName>
        <fullName evidence="2">Jasmonate ZIM domain-containing protein</fullName>
    </alternativeName>
</protein>
<evidence type="ECO:0000259" key="3">
    <source>
        <dbReference type="PROSITE" id="PS51320"/>
    </source>
</evidence>
<comment type="subcellular location">
    <subcellularLocation>
        <location evidence="2">Nucleus</location>
    </subcellularLocation>
</comment>
<dbReference type="InterPro" id="IPR018467">
    <property type="entry name" value="CCT_CS"/>
</dbReference>
<reference evidence="5" key="1">
    <citation type="journal article" date="2016" name="Nat. Biotechnol.">
        <title>Sequencing wild and cultivated cassava and related species reveals extensive interspecific hybridization and genetic diversity.</title>
        <authorList>
            <person name="Bredeson J.V."/>
            <person name="Lyons J.B."/>
            <person name="Prochnik S.E."/>
            <person name="Wu G.A."/>
            <person name="Ha C.M."/>
            <person name="Edsinger-Gonzales E."/>
            <person name="Grimwood J."/>
            <person name="Schmutz J."/>
            <person name="Rabbi I.Y."/>
            <person name="Egesi C."/>
            <person name="Nauluvula P."/>
            <person name="Lebot V."/>
            <person name="Ndunguru J."/>
            <person name="Mkamilo G."/>
            <person name="Bart R.S."/>
            <person name="Setter T.L."/>
            <person name="Gleadow R.M."/>
            <person name="Kulakow P."/>
            <person name="Ferguson M.E."/>
            <person name="Rounsley S."/>
            <person name="Rokhsar D.S."/>
        </authorList>
    </citation>
    <scope>NUCLEOTIDE SEQUENCE [LARGE SCALE GENOMIC DNA]</scope>
    <source>
        <strain evidence="5">cv. AM560-2</strain>
    </source>
</reference>
<dbReference type="GO" id="GO:0031347">
    <property type="term" value="P:regulation of defense response"/>
    <property type="evidence" value="ECO:0000318"/>
    <property type="project" value="GO_Central"/>
</dbReference>
<keyword evidence="2" id="KW-0539">Nucleus</keyword>
<dbReference type="Pfam" id="PF06200">
    <property type="entry name" value="tify"/>
    <property type="match status" value="1"/>
</dbReference>